<evidence type="ECO:0000256" key="2">
    <source>
        <dbReference type="SAM" id="Phobius"/>
    </source>
</evidence>
<evidence type="ECO:0000313" key="3">
    <source>
        <dbReference type="EMBL" id="MDV0442585.1"/>
    </source>
</evidence>
<accession>A0AAE4MCX4</accession>
<name>A0AAE4MCX4_9EURY</name>
<keyword evidence="2" id="KW-0472">Membrane</keyword>
<evidence type="ECO:0000313" key="4">
    <source>
        <dbReference type="Proteomes" id="UP001273136"/>
    </source>
</evidence>
<feature type="transmembrane region" description="Helical" evidence="2">
    <location>
        <begin position="111"/>
        <end position="133"/>
    </location>
</feature>
<keyword evidence="2" id="KW-1133">Transmembrane helix</keyword>
<dbReference type="EMBL" id="JAWDKA010000013">
    <property type="protein sequence ID" value="MDV0442585.1"/>
    <property type="molecule type" value="Genomic_DNA"/>
</dbReference>
<dbReference type="AlphaFoldDB" id="A0AAE4MCX4"/>
<keyword evidence="2" id="KW-0812">Transmembrane</keyword>
<organism evidence="3 4">
    <name type="scientific">Methanorbis furvi</name>
    <dbReference type="NCBI Taxonomy" id="3028299"/>
    <lineage>
        <taxon>Archaea</taxon>
        <taxon>Methanobacteriati</taxon>
        <taxon>Methanobacteriota</taxon>
        <taxon>Stenosarchaea group</taxon>
        <taxon>Methanomicrobia</taxon>
        <taxon>Methanomicrobiales</taxon>
        <taxon>Methanocorpusculaceae</taxon>
        <taxon>Methanorbis</taxon>
    </lineage>
</organism>
<feature type="region of interest" description="Disordered" evidence="1">
    <location>
        <begin position="140"/>
        <end position="163"/>
    </location>
</feature>
<keyword evidence="4" id="KW-1185">Reference proteome</keyword>
<proteinExistence type="predicted"/>
<evidence type="ECO:0000256" key="1">
    <source>
        <dbReference type="SAM" id="MobiDB-lite"/>
    </source>
</evidence>
<gene>
    <name evidence="3" type="ORF">McpAg1_18380</name>
</gene>
<reference evidence="3" key="1">
    <citation type="submission" date="2023-06" db="EMBL/GenBank/DDBJ databases">
        <title>Genome sequence of Methancorpusculaceae sp. Ag1.</title>
        <authorList>
            <person name="Protasov E."/>
            <person name="Platt K."/>
            <person name="Poehlein A."/>
            <person name="Daniel R."/>
            <person name="Brune A."/>
        </authorList>
    </citation>
    <scope>NUCLEOTIDE SEQUENCE</scope>
    <source>
        <strain evidence="3">Ag1</strain>
    </source>
</reference>
<sequence length="192" mass="21229">MSIMQEATVEEPPVKLNRKDITGDIVGVPDFNFDEEVPLLPKGEEPEQPEELNAVVGILDMLIGSSGDLLKEYDLPAPNLTIWEKWGKENLSKALNHYMPAGVGENMSTPAMAGLIGIGAILICFLPVIMVFIKRQQAPPQQISQQPEPEPEEEKTEFVNTYETPQPVVSTAPISDKMLSAWERVARVDNGY</sequence>
<dbReference type="Proteomes" id="UP001273136">
    <property type="component" value="Unassembled WGS sequence"/>
</dbReference>
<protein>
    <submittedName>
        <fullName evidence="3">Uncharacterized protein</fullName>
    </submittedName>
</protein>
<comment type="caution">
    <text evidence="3">The sequence shown here is derived from an EMBL/GenBank/DDBJ whole genome shotgun (WGS) entry which is preliminary data.</text>
</comment>
<dbReference type="RefSeq" id="WP_338095009.1">
    <property type="nucleotide sequence ID" value="NZ_JAWDKA010000013.1"/>
</dbReference>